<dbReference type="KEGG" id="wdi:H9L19_05510"/>
<proteinExistence type="predicted"/>
<evidence type="ECO:0000313" key="4">
    <source>
        <dbReference type="Proteomes" id="UP000515800"/>
    </source>
</evidence>
<gene>
    <name evidence="3" type="ORF">H9L19_05510</name>
</gene>
<dbReference type="Proteomes" id="UP000515800">
    <property type="component" value="Chromosome"/>
</dbReference>
<dbReference type="RefSeq" id="WP_187528691.1">
    <property type="nucleotide sequence ID" value="NZ_CP060724.1"/>
</dbReference>
<evidence type="ECO:0000313" key="3">
    <source>
        <dbReference type="EMBL" id="QNN74856.1"/>
    </source>
</evidence>
<dbReference type="EMBL" id="CP060724">
    <property type="protein sequence ID" value="QNN74856.1"/>
    <property type="molecule type" value="Genomic_DNA"/>
</dbReference>
<accession>A0A7G9T431</accession>
<reference evidence="3 4" key="1">
    <citation type="submission" date="2020-08" db="EMBL/GenBank/DDBJ databases">
        <title>Genome sequence of Weissella diestrammenae KACC 16890T.</title>
        <authorList>
            <person name="Hyun D.-W."/>
            <person name="Bae J.-W."/>
        </authorList>
    </citation>
    <scope>NUCLEOTIDE SEQUENCE [LARGE SCALE GENOMIC DNA]</scope>
    <source>
        <strain evidence="3 4">KACC 16890</strain>
    </source>
</reference>
<sequence length="1090" mass="111371">MGKNNQKKKDYQPRFKMYKDKKTWVKASDSGIISDISEMVTDHFDKRHVPEYVHKSDANWLKAGLVLISMFSAGVTGAAIMPTDASADTTAETEQTTSNGTTTATGTGVSGDNSATSQADNAVSAANAQVSAHPDTTYTTGTVSSDAYPSLATSAGDSTASQANDQGAITANATDPQTRPVDISGSFSGAIDPATDTTAQVVVTSPVSQTTSLADVTPSSDGTTATTAGGSTADLSFDSLAAVRAELSSAQSVASSAAAAKSTAISQAASATSAASSYAQVMAAQSAASQAALAALQAVTSQAIADANNVTFDTIPLIGTKTSAAGSGVFSGKTGYGSYQSESAAIASAASAANAGNYTAAASYAHKAASYADGTLIDDANLSALQSFAASVDVQSTAASSAASAYTAALASSSAASNAASVANSLANSAISVQSSATSAASAAAAAQQDIVNAISAVEANQEANKLITIDASGSFSHFNSGDLNSMATMFNSMAAVSGVSTSYATMMHAAASYATELATNNAEFQAVASLYKSGKPSAFIPALNLNLDDIQAQVNYIIALMQDTKTFSESTFLAPIVQNQDGTYVINLKLDPGLIASANLTAPLQKLITSLNEMQNEINVYSTTVIPQFVVSFMEVAYNAYNGTNDPLTATAIDLIARYTQQTVDAQIQSIAVSIATSYTNVANAITGTTESDLAIKNFLLTLGQGQQTLADQAATRYSAEYVGTTDASKFQTMVKNQGNLGIIGGILLNLITTQINTSANSIGSSIQSMMTTISKDNITFAQQLQTVFSQLRAQSNLSTTITATASFEATDPNLSTTASGSFTEENYSMAVTGISAMSGIVTTKVAYQNVTTTDLTILVNRVSGSATQSALAGSTLTAAQTVLADVNASQLDVNTAYANLVKAVDVAINLKTETIVPASDFNFQPVGILGTVIDSSGDLYYIISSAENNNIAKNGDSTAMAGLTGDGGLTTADPATATQLFHQVGWLSDGYSASGQYYLDSLGTAIPDTWSIDGATLQSDGSYTHTLYIVSSADSQSASIVTDMTDPLGAQNYGTMTGKSGTSMSTTTTDAQLARTGYTYTVKVGDKT</sequence>
<feature type="compositionally biased region" description="Low complexity" evidence="2">
    <location>
        <begin position="86"/>
        <end position="107"/>
    </location>
</feature>
<keyword evidence="4" id="KW-1185">Reference proteome</keyword>
<protein>
    <submittedName>
        <fullName evidence="3">KxYKxGKxW signal peptide domain-containing protein</fullName>
    </submittedName>
</protein>
<organism evidence="3 4">
    <name type="scientific">Weissella diestrammenae</name>
    <dbReference type="NCBI Taxonomy" id="1162633"/>
    <lineage>
        <taxon>Bacteria</taxon>
        <taxon>Bacillati</taxon>
        <taxon>Bacillota</taxon>
        <taxon>Bacilli</taxon>
        <taxon>Lactobacillales</taxon>
        <taxon>Lactobacillaceae</taxon>
        <taxon>Weissella</taxon>
    </lineage>
</organism>
<feature type="compositionally biased region" description="Low complexity" evidence="2">
    <location>
        <begin position="118"/>
        <end position="132"/>
    </location>
</feature>
<dbReference type="AlphaFoldDB" id="A0A7G9T431"/>
<keyword evidence="1" id="KW-0732">Signal</keyword>
<feature type="compositionally biased region" description="Polar residues" evidence="2">
    <location>
        <begin position="134"/>
        <end position="177"/>
    </location>
</feature>
<name>A0A7G9T431_9LACO</name>
<dbReference type="NCBIfam" id="TIGR03715">
    <property type="entry name" value="KxYKxGKxW"/>
    <property type="match status" value="1"/>
</dbReference>
<evidence type="ECO:0000256" key="2">
    <source>
        <dbReference type="SAM" id="MobiDB-lite"/>
    </source>
</evidence>
<feature type="region of interest" description="Disordered" evidence="2">
    <location>
        <begin position="86"/>
        <end position="191"/>
    </location>
</feature>
<evidence type="ECO:0000256" key="1">
    <source>
        <dbReference type="ARBA" id="ARBA00022729"/>
    </source>
</evidence>
<dbReference type="InterPro" id="IPR022263">
    <property type="entry name" value="KxYKxGKxW"/>
</dbReference>